<proteinExistence type="predicted"/>
<keyword evidence="2" id="KW-1185">Reference proteome</keyword>
<sequence length="45" mass="5087">MKAVLNDLDPFIFAPARSLRGKYPLKYENSQAGKKLNDFLDQSGE</sequence>
<gene>
    <name evidence="1" type="ORF">LEP1GSC178_3636</name>
</gene>
<comment type="caution">
    <text evidence="1">The sequence shown here is derived from an EMBL/GenBank/DDBJ whole genome shotgun (WGS) entry which is preliminary data.</text>
</comment>
<dbReference type="EMBL" id="AHOM02000004">
    <property type="protein sequence ID" value="EJZ42947.1"/>
    <property type="molecule type" value="Genomic_DNA"/>
</dbReference>
<evidence type="ECO:0000313" key="2">
    <source>
        <dbReference type="Proteomes" id="UP000018720"/>
    </source>
</evidence>
<name>A0ABP2RHT3_9LEPT</name>
<evidence type="ECO:0000313" key="1">
    <source>
        <dbReference type="EMBL" id="EJZ42947.1"/>
    </source>
</evidence>
<reference evidence="1 2" key="1">
    <citation type="submission" date="2012-08" db="EMBL/GenBank/DDBJ databases">
        <authorList>
            <person name="Harkins D.M."/>
            <person name="Durkin A.S."/>
            <person name="Selengut J.D."/>
            <person name="Sanka R."/>
            <person name="DePew J."/>
            <person name="Purushe J."/>
            <person name="Matthias M.A."/>
            <person name="Vinetz J.M."/>
            <person name="Sutton G.G."/>
            <person name="Nelson W.C."/>
            <person name="Fouts D.E."/>
        </authorList>
    </citation>
    <scope>NUCLEOTIDE SEQUENCE [LARGE SCALE GENOMIC DNA]</scope>
    <source>
        <strain evidence="1 2">MMD4847</strain>
    </source>
</reference>
<accession>A0ABP2RHT3</accession>
<organism evidence="1 2">
    <name type="scientific">Leptospira licerasiae str. MMD4847</name>
    <dbReference type="NCBI Taxonomy" id="1049971"/>
    <lineage>
        <taxon>Bacteria</taxon>
        <taxon>Pseudomonadati</taxon>
        <taxon>Spirochaetota</taxon>
        <taxon>Spirochaetia</taxon>
        <taxon>Leptospirales</taxon>
        <taxon>Leptospiraceae</taxon>
        <taxon>Leptospira</taxon>
    </lineage>
</organism>
<protein>
    <submittedName>
        <fullName evidence="1">Uncharacterized protein</fullName>
    </submittedName>
</protein>
<dbReference type="Proteomes" id="UP000018720">
    <property type="component" value="Unassembled WGS sequence"/>
</dbReference>